<dbReference type="SUPFAM" id="SSF51735">
    <property type="entry name" value="NAD(P)-binding Rossmann-fold domains"/>
    <property type="match status" value="2"/>
</dbReference>
<dbReference type="Gene3D" id="3.90.180.10">
    <property type="entry name" value="Medium-chain alcohol dehydrogenases, catalytic domain"/>
    <property type="match status" value="2"/>
</dbReference>
<dbReference type="PANTHER" id="PTHR43350">
    <property type="entry name" value="NAD-DEPENDENT ALCOHOL DEHYDROGENASE"/>
    <property type="match status" value="1"/>
</dbReference>
<dbReference type="PANTHER" id="PTHR43350:SF19">
    <property type="entry name" value="D-GULOSIDE 3-DEHYDROGENASE"/>
    <property type="match status" value="1"/>
</dbReference>
<gene>
    <name evidence="9" type="ORF">RSIPO_04035</name>
</gene>
<feature type="compositionally biased region" description="Basic residues" evidence="7">
    <location>
        <begin position="559"/>
        <end position="569"/>
    </location>
</feature>
<evidence type="ECO:0000256" key="7">
    <source>
        <dbReference type="SAM" id="MobiDB-lite"/>
    </source>
</evidence>
<evidence type="ECO:0000256" key="2">
    <source>
        <dbReference type="ARBA" id="ARBA00004196"/>
    </source>
</evidence>
<dbReference type="Proteomes" id="UP000053470">
    <property type="component" value="Unassembled WGS sequence"/>
</dbReference>
<organism evidence="9 10">
    <name type="scientific">Ralstonia solanacearum IPO1609</name>
    <dbReference type="NCBI Taxonomy" id="564066"/>
    <lineage>
        <taxon>Bacteria</taxon>
        <taxon>Pseudomonadati</taxon>
        <taxon>Pseudomonadota</taxon>
        <taxon>Betaproteobacteria</taxon>
        <taxon>Burkholderiales</taxon>
        <taxon>Burkholderiaceae</taxon>
        <taxon>Ralstonia</taxon>
        <taxon>Ralstonia solanacearum species complex</taxon>
    </lineage>
</organism>
<dbReference type="GO" id="GO:0000166">
    <property type="term" value="F:nucleotide binding"/>
    <property type="evidence" value="ECO:0007669"/>
    <property type="project" value="InterPro"/>
</dbReference>
<reference evidence="9" key="2">
    <citation type="submission" date="2022-04" db="EMBL/GenBank/DDBJ databases">
        <title>Genomic draft of R. solanacearum strain IPO1609, a phylotype IIB1/biovar 2/race 3 strain isolated from potato in Europe.</title>
        <authorList>
            <person name="Boucher C."/>
            <person name="Carrere S."/>
            <person name="Dossat C."/>
            <person name="Elbaz M."/>
            <person name="Genin S."/>
            <person name="Gouzy J."/>
            <person name="Prior P."/>
            <person name="Segurens B."/>
            <person name="Wincker P."/>
        </authorList>
    </citation>
    <scope>NUCLEOTIDE SEQUENCE</scope>
    <source>
        <strain evidence="9">IPO1609</strain>
    </source>
</reference>
<dbReference type="CDD" id="cd08255">
    <property type="entry name" value="2-desacetyl-2-hydroxyethyl_bacteriochlorophyllide_like"/>
    <property type="match status" value="1"/>
</dbReference>
<dbReference type="InterPro" id="IPR011032">
    <property type="entry name" value="GroES-like_sf"/>
</dbReference>
<evidence type="ECO:0000256" key="1">
    <source>
        <dbReference type="ARBA" id="ARBA00001947"/>
    </source>
</evidence>
<evidence type="ECO:0000313" key="9">
    <source>
        <dbReference type="EMBL" id="CEJ17339.1"/>
    </source>
</evidence>
<protein>
    <submittedName>
        <fullName evidence="9">Threonine dehydrogenase or related zn-dependent dehydrogenase protein</fullName>
    </submittedName>
</protein>
<proteinExistence type="inferred from homology"/>
<dbReference type="InterPro" id="IPR012480">
    <property type="entry name" value="Hepar_II_III_C"/>
</dbReference>
<dbReference type="SUPFAM" id="SSF50129">
    <property type="entry name" value="GroES-like"/>
    <property type="match status" value="1"/>
</dbReference>
<dbReference type="Pfam" id="PF08240">
    <property type="entry name" value="ADH_N"/>
    <property type="match status" value="1"/>
</dbReference>
<evidence type="ECO:0000256" key="4">
    <source>
        <dbReference type="ARBA" id="ARBA00022723"/>
    </source>
</evidence>
<dbReference type="InterPro" id="IPR013149">
    <property type="entry name" value="ADH-like_C"/>
</dbReference>
<feature type="domain" description="Enoyl reductase (ER)" evidence="8">
    <location>
        <begin position="78"/>
        <end position="361"/>
    </location>
</feature>
<dbReference type="InterPro" id="IPR008929">
    <property type="entry name" value="Chondroitin_lyas"/>
</dbReference>
<dbReference type="Pfam" id="PF00107">
    <property type="entry name" value="ADH_zinc_N"/>
    <property type="match status" value="1"/>
</dbReference>
<dbReference type="Pfam" id="PF01408">
    <property type="entry name" value="GFO_IDH_MocA"/>
    <property type="match status" value="1"/>
</dbReference>
<feature type="region of interest" description="Disordered" evidence="7">
    <location>
        <begin position="552"/>
        <end position="606"/>
    </location>
</feature>
<comment type="similarity">
    <text evidence="3">Belongs to the zinc-containing alcohol dehydrogenase family.</text>
</comment>
<accession>A0A7U7JEH6</accession>
<dbReference type="EMBL" id="LN651281">
    <property type="protein sequence ID" value="CEJ17339.1"/>
    <property type="molecule type" value="Genomic_DNA"/>
</dbReference>
<dbReference type="GO" id="GO:0016491">
    <property type="term" value="F:oxidoreductase activity"/>
    <property type="evidence" value="ECO:0007669"/>
    <property type="project" value="UniProtKB-KW"/>
</dbReference>
<dbReference type="Pfam" id="PF07940">
    <property type="entry name" value="Hepar_II_III_C"/>
    <property type="match status" value="1"/>
</dbReference>
<evidence type="ECO:0000259" key="8">
    <source>
        <dbReference type="SMART" id="SM00829"/>
    </source>
</evidence>
<dbReference type="Gene3D" id="1.50.10.100">
    <property type="entry name" value="Chondroitin AC/alginate lyase"/>
    <property type="match status" value="1"/>
</dbReference>
<keyword evidence="10" id="KW-1185">Reference proteome</keyword>
<dbReference type="GO" id="GO:0030313">
    <property type="term" value="C:cell envelope"/>
    <property type="evidence" value="ECO:0007669"/>
    <property type="project" value="UniProtKB-SubCell"/>
</dbReference>
<dbReference type="Gene3D" id="3.40.50.720">
    <property type="entry name" value="NAD(P)-binding Rossmann-like Domain"/>
    <property type="match status" value="2"/>
</dbReference>
<dbReference type="SUPFAM" id="SSF48230">
    <property type="entry name" value="Chondroitin AC/alginate lyase"/>
    <property type="match status" value="1"/>
</dbReference>
<evidence type="ECO:0000313" key="10">
    <source>
        <dbReference type="Proteomes" id="UP000053470"/>
    </source>
</evidence>
<dbReference type="GO" id="GO:0046872">
    <property type="term" value="F:metal ion binding"/>
    <property type="evidence" value="ECO:0007669"/>
    <property type="project" value="UniProtKB-KW"/>
</dbReference>
<dbReference type="Gene3D" id="2.70.98.70">
    <property type="match status" value="1"/>
</dbReference>
<comment type="subcellular location">
    <subcellularLocation>
        <location evidence="2">Cell envelope</location>
    </subcellularLocation>
</comment>
<keyword evidence="6" id="KW-0560">Oxidoreductase</keyword>
<dbReference type="InterPro" id="IPR013154">
    <property type="entry name" value="ADH-like_N"/>
</dbReference>
<evidence type="ECO:0000256" key="3">
    <source>
        <dbReference type="ARBA" id="ARBA00008072"/>
    </source>
</evidence>
<dbReference type="SMART" id="SM00829">
    <property type="entry name" value="PKS_ER"/>
    <property type="match status" value="1"/>
</dbReference>
<dbReference type="InterPro" id="IPR036291">
    <property type="entry name" value="NAD(P)-bd_dom_sf"/>
</dbReference>
<dbReference type="InterPro" id="IPR000683">
    <property type="entry name" value="Gfo/Idh/MocA-like_OxRdtase_N"/>
</dbReference>
<comment type="cofactor">
    <cofactor evidence="1">
        <name>Zn(2+)</name>
        <dbReference type="ChEBI" id="CHEBI:29105"/>
    </cofactor>
</comment>
<dbReference type="GO" id="GO:0016829">
    <property type="term" value="F:lyase activity"/>
    <property type="evidence" value="ECO:0007669"/>
    <property type="project" value="InterPro"/>
</dbReference>
<sequence length="1323" mass="143716">MRQILQDLGSGVTNIMEAPCMAASPGTIVSTTRATLISAGTERMLVDFGRASLLEKARQQPEKVKMVLNKIATDGLSTTLSAVRAKLNQPIPLGYCNVGTVHAVGAGVEGFKVGERVVSNGSHADVVRVPRNLCARIPDEVDDESAVFTVVAAIALQGIRLAEPTLGETFVVTGVGLIGLLAVQLLRAHGCRVLAIDFDSEKLKLAEQFGAETCNPGMREDPVAAGLAFSRGRGVDGVIITASTASSEPVTQAAQMCRKRGRIVLVGVTGLELNRADFYEKELSFQVSCSYGPGRYDPAYEEQGRDYPLGFVRWTEQRNFEAVLDMLADGRLNVHPLITHRIPFEEAPRAYDLLSSDKSALGLVLQYKAPPPSTFARRLALIDAPPVFDPAQPICAFIGAGNYASRVLMPAFRKAGAQLHSVVTSGGVSGVIHGKPQGFSEASTDVDEVLRDPHVNLIAVATRHGSHASLVIKALRAEACVCRKAAGAHAGGNHRGQIGLHVGARDRPCRAPDGGVQPALRTAGGQDESAAVAVERAEVVHHDHECRGDSAAALDAGHRQRGRPHHRRGLPLYRPDALPGGFGDRLGAGPPHGRPRSGGGDRGQGEHHAGFCRWLVRDHPLFRQRQQCLPEGARGGVLRGPCAAAGQFPQAQGFRLAGVPHHEPVAAGQGAGCLRRGIPARIGRRSVHAHSVRRNLRGGARQHSGSQAAARTMKRPLVLARTAFALGLPSLARALRYRIGLKLGLNPVRRLRAEIPAGAFFPENRIKAAPDGLVGGAPEDAAAMRYFGWYQPALHEEPDWHRNPFNGARVTEPSQPWWQIADFDPAVGDIKAIWEASRFDWALVLAQQAVLGRPQAMTQLNAWLTSWARANPPYLGPNWKCGQEASIRVMHLAMASLVLGQQLSAAPALIALVRTHLQRIAPTLGYAIAQDNNHGTSEAAALFIGGSWLAAQGDPDGRRWQQTGIRWLENRARKLIADDGSFSQHSVMYHRVMLDTYSMAEVWRRHWSLPAFSAQLQARLGVASNWLYQMIDRATGDAPNLGANDGARLLPLTATDHRDFRPSVQLACALFQRADAFGWEGAWSDTLRWLGVPRPEQRLPPARSTHMEAGGYGLLRYGRAFALFNLPHHRHRPSQADALHVDFWLGGKNLLRDAGSFSYASAESAGYFSGTASHNTVQFDQRDQMPRLGRFLFGAWLKARDVVPVTQSAEGVTCAAGYRDWQGASHHRTLTLNRKSLRVVDRVSGFRRSAVLRWRLYPGAQLSGNVVQGELGQLTVSADVPIRRIELTSGMESRYYLQTEPIPVLEVELDRPGTLTTEFHFLP</sequence>
<name>A0A7U7JEH6_RALSL</name>
<dbReference type="InterPro" id="IPR020843">
    <property type="entry name" value="ER"/>
</dbReference>
<keyword evidence="5" id="KW-0862">Zinc</keyword>
<evidence type="ECO:0000256" key="5">
    <source>
        <dbReference type="ARBA" id="ARBA00022833"/>
    </source>
</evidence>
<reference evidence="9" key="1">
    <citation type="submission" date="2014-11" db="EMBL/GenBank/DDBJ databases">
        <authorList>
            <person name="Genoscope - CEA"/>
        </authorList>
    </citation>
    <scope>NUCLEOTIDE SEQUENCE</scope>
    <source>
        <strain evidence="9">IPO1609</strain>
    </source>
</reference>
<evidence type="ECO:0000256" key="6">
    <source>
        <dbReference type="ARBA" id="ARBA00023002"/>
    </source>
</evidence>
<keyword evidence="4" id="KW-0479">Metal-binding</keyword>